<reference evidence="1" key="1">
    <citation type="journal article" date="2021" name="Microb. Physiol.">
        <title>Proteogenomic Insights into the Physiology of Marine, Sulfate-Reducing, Filamentous Desulfonema limicola and Desulfonema magnum.</title>
        <authorList>
            <person name="Schnaars V."/>
            <person name="Wohlbrand L."/>
            <person name="Scheve S."/>
            <person name="Hinrichs C."/>
            <person name="Reinhardt R."/>
            <person name="Rabus R."/>
        </authorList>
    </citation>
    <scope>NUCLEOTIDE SEQUENCE</scope>
    <source>
        <strain evidence="1">5ac10</strain>
    </source>
</reference>
<accession>A0A975GEZ7</accession>
<dbReference type="Proteomes" id="UP000663720">
    <property type="component" value="Chromosome"/>
</dbReference>
<sequence length="1348" mass="157962">MTQPGAPAAYRGYRLQALYILKRILSNRSKDYIFHPEGFEDLDIMDGNGLIEVIQVKSFPKLVFSKLFDSTDHSGKSQHPAKVEPFFRRAVNLLKTHKLKNVKVVNFGDISPEMLQAWKNTPLPANSKAKKTSRQTVKEKFTDKGFSHEDIDLIFSKVELVSLDEKEVELEILDYLANALTGIDKQNAFDLFTFWIYLASEQQREITQNHVIEKINGIGKFLSYRLAHHAEWYNSIRPIENIITSDEHKKRLEKEFYEGVSARYEHILAGFDLQRYDKLRTIHELFQKNNTVIIHAASGQGKSTLAYRFLHNYYPETWRYTVELIENRQHALSIANALSGYASALEAPIIVYLDVRPRYNDWPELVWQIGRHPYIKILVTIREEDFRRANLPLYELSFSEIDLTFNKEEAIQIFDRFSQQKVSEKYLDFDEAWDDFKGNGPLMEFVFLLTQTKTLQNRLVEQIQRIRNEVREKKLSPDELHFLRLSAAGTAYEARLNTRKLLKSLDLPEPSLTLELFEREYLIRMSEDRQYIEALHPIRSQIILDLLTNEVDTWTDTSQQVLPFLLEQDLEIFLLSVFAEHIDEYQPILETLYNFTPETWTGIGGILRSLLWAGIRDYVESNRPLIQAAVADNNIGKAWWLIFDFDITDQMNSSMIDVMWERIPQKNKNKIIKMQEQQLPKSEAFKYASQWLISLREPETNLITENDWINSADTLFWTGYLNIAPHIETWLTDANLEEALNLPLNVLADISMALYWCNKQRHETWIAEYRMKMEDRLMREYRIIALEEIREHQIFKIHFPTFLPWKKNDIVTSYDLDSMERIHIIHRLFPQYKRYDSQGYGQNNGYIKLPFDSSVRNIPRENLNPSWAVLANHIAMSLAKRNYRPDNWPEYVNQIIMVRQNVVYSLSQLNKGITKFLEKKKALNIYQHHIEPKSWDKCIEVLGELPDFPKISLDKWGFVTEGSKDIQQQKFVPNAIILQKYKKVKELQRSYLGALKFFFKNAIHVIKTNIHTGKKPLKNLKKREKNKELQKKGIKTDSGHISVRNLWEALLNLKSYQTEFRKLFAHFVESDVLSELEKNEQELLYPTWQLWYFFAYKPNKIITKAEKKVPIQISSAKRRLDEKICKALEKISSETVNAVKLNCDMCWKDASALWIQLDIHNPIDLYEKFQNLVLNLKKAFGPNNFQSLISYIIEESYEYVIIIPTVRAKLIHNLAWPLQTSITLFSDNSIENNLALYMMQAIPSSILKALNFEFWEHKDIEWANQLLESFAKTMALSAQVSDLNTLPELNGITVNNDILGEYSKACSDKISQYIQDFINANEILINRFNSLSESEKSLRNDLSEALSF</sequence>
<name>A0A975GEZ7_9BACT</name>
<dbReference type="EMBL" id="CP061799">
    <property type="protein sequence ID" value="QTA78761.1"/>
    <property type="molecule type" value="Genomic_DNA"/>
</dbReference>
<keyword evidence="2" id="KW-1185">Reference proteome</keyword>
<gene>
    <name evidence="1" type="ORF">dnl_09950</name>
</gene>
<organism evidence="1 2">
    <name type="scientific">Desulfonema limicola</name>
    <dbReference type="NCBI Taxonomy" id="45656"/>
    <lineage>
        <taxon>Bacteria</taxon>
        <taxon>Pseudomonadati</taxon>
        <taxon>Thermodesulfobacteriota</taxon>
        <taxon>Desulfobacteria</taxon>
        <taxon>Desulfobacterales</taxon>
        <taxon>Desulfococcaceae</taxon>
        <taxon>Desulfonema</taxon>
    </lineage>
</organism>
<proteinExistence type="predicted"/>
<evidence type="ECO:0000313" key="1">
    <source>
        <dbReference type="EMBL" id="QTA78761.1"/>
    </source>
</evidence>
<protein>
    <submittedName>
        <fullName evidence="1">Uncharacterized protein</fullName>
    </submittedName>
</protein>
<dbReference type="KEGG" id="dli:dnl_09950"/>
<evidence type="ECO:0000313" key="2">
    <source>
        <dbReference type="Proteomes" id="UP000663720"/>
    </source>
</evidence>